<dbReference type="CDD" id="cd11040">
    <property type="entry name" value="CYP7_CYP8-like"/>
    <property type="match status" value="1"/>
</dbReference>
<dbReference type="PANTHER" id="PTHR24304:SF2">
    <property type="entry name" value="24-HYDROXYCHOLESTEROL 7-ALPHA-HYDROXYLASE"/>
    <property type="match status" value="1"/>
</dbReference>
<sequence>MAGMRIYIVTSPNHVASCYRNTTTISYHPVIEDMYRWIQFSDGGMKKVFVVDPSAAHNADLPKPVAAAFMLNNYHRAQLLPGEDFEELLHNRLTPSMERTFDFDSTPNHPAVLARSKDSISISVLELCNELFVRCTAEATLGKSIFRVNPNLLNAFGRWERTNWKFMFQMPKFMSRDMIAGKDEIINTFVEYFRLPYEERSDCNYFVRASEKLAKDVGLCELDTAKIFLLHIWAVLGNVYKVAFWAIAYIAYDPQLLAEIRVEVLAAFKDGKVDEIYLAEHCPKLDSFISEVLRLTVASALAREIVAPTAIGDKVLQPGSKLLIPYRQLHMNRDVWGADPMLLEPFRFANNTKLLNSKSYRPFGGGPTLCPGRFVAKRSIGFAVALLVGRYDISVDADRMRNGGKKTHGDLPLFPRLDTTKPSPGASLPHEGDGVVLVLRKRL</sequence>
<comment type="cofactor">
    <cofactor evidence="1 6">
        <name>heme</name>
        <dbReference type="ChEBI" id="CHEBI:30413"/>
    </cofactor>
</comment>
<evidence type="ECO:0000256" key="2">
    <source>
        <dbReference type="ARBA" id="ARBA00010617"/>
    </source>
</evidence>
<dbReference type="SUPFAM" id="SSF48264">
    <property type="entry name" value="Cytochrome P450"/>
    <property type="match status" value="1"/>
</dbReference>
<dbReference type="OrthoDB" id="1470350at2759"/>
<feature type="binding site" description="axial binding residue" evidence="6">
    <location>
        <position position="370"/>
    </location>
    <ligand>
        <name>heme</name>
        <dbReference type="ChEBI" id="CHEBI:30413"/>
    </ligand>
    <ligandPart>
        <name>Fe</name>
        <dbReference type="ChEBI" id="CHEBI:18248"/>
    </ligandPart>
</feature>
<gene>
    <name evidence="8" type="ORF">CC86DRAFT_450461</name>
</gene>
<dbReference type="Pfam" id="PF00067">
    <property type="entry name" value="p450"/>
    <property type="match status" value="1"/>
</dbReference>
<name>A0A6A6ZDC1_9PLEO</name>
<comment type="similarity">
    <text evidence="2 7">Belongs to the cytochrome P450 family.</text>
</comment>
<evidence type="ECO:0000256" key="4">
    <source>
        <dbReference type="ARBA" id="ARBA00022723"/>
    </source>
</evidence>
<dbReference type="InterPro" id="IPR036396">
    <property type="entry name" value="Cyt_P450_sf"/>
</dbReference>
<evidence type="ECO:0000313" key="8">
    <source>
        <dbReference type="EMBL" id="KAF2818683.1"/>
    </source>
</evidence>
<dbReference type="PROSITE" id="PS00086">
    <property type="entry name" value="CYTOCHROME_P450"/>
    <property type="match status" value="1"/>
</dbReference>
<dbReference type="InterPro" id="IPR017972">
    <property type="entry name" value="Cyt_P450_CS"/>
</dbReference>
<accession>A0A6A6ZDC1</accession>
<dbReference type="InterPro" id="IPR050529">
    <property type="entry name" value="CYP450_sterol_14alpha_dmase"/>
</dbReference>
<keyword evidence="7" id="KW-0560">Oxidoreductase</keyword>
<dbReference type="PRINTS" id="PR00465">
    <property type="entry name" value="EP450IV"/>
</dbReference>
<dbReference type="Proteomes" id="UP000799424">
    <property type="component" value="Unassembled WGS sequence"/>
</dbReference>
<dbReference type="PANTHER" id="PTHR24304">
    <property type="entry name" value="CYTOCHROME P450 FAMILY 7"/>
    <property type="match status" value="1"/>
</dbReference>
<evidence type="ECO:0000313" key="9">
    <source>
        <dbReference type="Proteomes" id="UP000799424"/>
    </source>
</evidence>
<keyword evidence="4 6" id="KW-0479">Metal-binding</keyword>
<protein>
    <submittedName>
        <fullName evidence="8">Cytochrome P450</fullName>
    </submittedName>
</protein>
<evidence type="ECO:0000256" key="5">
    <source>
        <dbReference type="ARBA" id="ARBA00023004"/>
    </source>
</evidence>
<keyword evidence="9" id="KW-1185">Reference proteome</keyword>
<dbReference type="EMBL" id="MU006250">
    <property type="protein sequence ID" value="KAF2818683.1"/>
    <property type="molecule type" value="Genomic_DNA"/>
</dbReference>
<keyword evidence="5 6" id="KW-0408">Iron</keyword>
<dbReference type="GO" id="GO:0016705">
    <property type="term" value="F:oxidoreductase activity, acting on paired donors, with incorporation or reduction of molecular oxygen"/>
    <property type="evidence" value="ECO:0007669"/>
    <property type="project" value="InterPro"/>
</dbReference>
<dbReference type="GO" id="GO:0020037">
    <property type="term" value="F:heme binding"/>
    <property type="evidence" value="ECO:0007669"/>
    <property type="project" value="InterPro"/>
</dbReference>
<reference evidence="8" key="1">
    <citation type="journal article" date="2020" name="Stud. Mycol.">
        <title>101 Dothideomycetes genomes: a test case for predicting lifestyles and emergence of pathogens.</title>
        <authorList>
            <person name="Haridas S."/>
            <person name="Albert R."/>
            <person name="Binder M."/>
            <person name="Bloem J."/>
            <person name="Labutti K."/>
            <person name="Salamov A."/>
            <person name="Andreopoulos B."/>
            <person name="Baker S."/>
            <person name="Barry K."/>
            <person name="Bills G."/>
            <person name="Bluhm B."/>
            <person name="Cannon C."/>
            <person name="Castanera R."/>
            <person name="Culley D."/>
            <person name="Daum C."/>
            <person name="Ezra D."/>
            <person name="Gonzalez J."/>
            <person name="Henrissat B."/>
            <person name="Kuo A."/>
            <person name="Liang C."/>
            <person name="Lipzen A."/>
            <person name="Lutzoni F."/>
            <person name="Magnuson J."/>
            <person name="Mondo S."/>
            <person name="Nolan M."/>
            <person name="Ohm R."/>
            <person name="Pangilinan J."/>
            <person name="Park H.-J."/>
            <person name="Ramirez L."/>
            <person name="Alfaro M."/>
            <person name="Sun H."/>
            <person name="Tritt A."/>
            <person name="Yoshinaga Y."/>
            <person name="Zwiers L.-H."/>
            <person name="Turgeon B."/>
            <person name="Goodwin S."/>
            <person name="Spatafora J."/>
            <person name="Crous P."/>
            <person name="Grigoriev I."/>
        </authorList>
    </citation>
    <scope>NUCLEOTIDE SEQUENCE</scope>
    <source>
        <strain evidence="8">CBS 113818</strain>
    </source>
</reference>
<dbReference type="Gene3D" id="1.10.630.10">
    <property type="entry name" value="Cytochrome P450"/>
    <property type="match status" value="1"/>
</dbReference>
<evidence type="ECO:0000256" key="7">
    <source>
        <dbReference type="RuleBase" id="RU000461"/>
    </source>
</evidence>
<dbReference type="InterPro" id="IPR001128">
    <property type="entry name" value="Cyt_P450"/>
</dbReference>
<evidence type="ECO:0000256" key="6">
    <source>
        <dbReference type="PIRSR" id="PIRSR602403-1"/>
    </source>
</evidence>
<evidence type="ECO:0000256" key="1">
    <source>
        <dbReference type="ARBA" id="ARBA00001971"/>
    </source>
</evidence>
<dbReference type="GO" id="GO:0008395">
    <property type="term" value="F:steroid hydroxylase activity"/>
    <property type="evidence" value="ECO:0007669"/>
    <property type="project" value="TreeGrafter"/>
</dbReference>
<keyword evidence="3 6" id="KW-0349">Heme</keyword>
<keyword evidence="7" id="KW-0503">Monooxygenase</keyword>
<organism evidence="8 9">
    <name type="scientific">Ophiobolus disseminans</name>
    <dbReference type="NCBI Taxonomy" id="1469910"/>
    <lineage>
        <taxon>Eukaryota</taxon>
        <taxon>Fungi</taxon>
        <taxon>Dikarya</taxon>
        <taxon>Ascomycota</taxon>
        <taxon>Pezizomycotina</taxon>
        <taxon>Dothideomycetes</taxon>
        <taxon>Pleosporomycetidae</taxon>
        <taxon>Pleosporales</taxon>
        <taxon>Pleosporineae</taxon>
        <taxon>Phaeosphaeriaceae</taxon>
        <taxon>Ophiobolus</taxon>
    </lineage>
</organism>
<dbReference type="InterPro" id="IPR002403">
    <property type="entry name" value="Cyt_P450_E_grp-IV"/>
</dbReference>
<evidence type="ECO:0000256" key="3">
    <source>
        <dbReference type="ARBA" id="ARBA00022617"/>
    </source>
</evidence>
<dbReference type="AlphaFoldDB" id="A0A6A6ZDC1"/>
<proteinExistence type="inferred from homology"/>
<dbReference type="GO" id="GO:0005506">
    <property type="term" value="F:iron ion binding"/>
    <property type="evidence" value="ECO:0007669"/>
    <property type="project" value="InterPro"/>
</dbReference>